<dbReference type="Proteomes" id="UP000054709">
    <property type="component" value="Unassembled WGS sequence"/>
</dbReference>
<reference evidence="2 3" key="1">
    <citation type="journal article" date="2015" name="Int. Biodeterior. Biodegradation">
        <title>Physiological and genetic screening methods for the isolation of methyl tert-butyl ether-degrading bacteria for bioremediation purposes.</title>
        <authorList>
            <person name="Guisado I.M."/>
            <person name="Purswani J."/>
            <person name="Gonzalez Lopez J."/>
            <person name="Pozo C."/>
        </authorList>
    </citation>
    <scope>NUCLEOTIDE SEQUENCE [LARGE SCALE GENOMIC DNA]</scope>
    <source>
        <strain evidence="2 3">SH7</strain>
    </source>
</reference>
<evidence type="ECO:0000313" key="3">
    <source>
        <dbReference type="Proteomes" id="UP000054709"/>
    </source>
</evidence>
<evidence type="ECO:0000313" key="2">
    <source>
        <dbReference type="EMBL" id="KTD84703.1"/>
    </source>
</evidence>
<name>A0A0W1ATR9_9BACL</name>
<dbReference type="RefSeq" id="WP_060625410.1">
    <property type="nucleotide sequence ID" value="NZ_LCZJ02000033.1"/>
</dbReference>
<gene>
    <name evidence="2" type="ORF">UQ64_23950</name>
</gene>
<sequence>MKRFSAILLSVTMVFTMMLTGCGQKETGSTDDSAPDSASTSAPADEKLVELKFYMMNSPVNDFDRVMKKANEIIGKEINAKLDLILVDSSTYAEKMNLMINSGDDWDLSFTANWGGINFFENATKGAYADLTDLLTKYAPETYSRIPEGLWEGVKVNGKIYGLVNYQQWGTAKRDGFKFRSDLVDETGFDWKAVKDKTAIDALDKIGPFLGDALAKHREMIGFETSSIESLFASNPLLWNMEAVGDTSIPGWINLDNQDKVINQFETEDFAKYTEIMRDWFLKGYVRKDGATVKDTSPDRKAAKFVAEKTGSWPDGIEYPGNPDASNMSMTKSAGNAPAVTVSTSRTMIPAGAASTAAIAINSESKHIEKALQLVELLNTNDDLYKLITLGEEGVDYNYDENGKFTMVEGKYNFNFNEWQIGQSYSPNFNRTNYDKNKDGEIQRETQKIIYEADKTAEISPVTGFVFDSTPVKTQLANCSAVTTEMIPALSSGSVDPAKVLPEFLKRLKAAGVDDIIKEKQTQYDAWRTNK</sequence>
<dbReference type="Pfam" id="PF12010">
    <property type="entry name" value="DUF3502"/>
    <property type="match status" value="1"/>
</dbReference>
<dbReference type="InterPro" id="IPR050490">
    <property type="entry name" value="Bact_solute-bd_prot1"/>
</dbReference>
<feature type="domain" description="DUF3502" evidence="1">
    <location>
        <begin position="461"/>
        <end position="528"/>
    </location>
</feature>
<comment type="caution">
    <text evidence="2">The sequence shown here is derived from an EMBL/GenBank/DDBJ whole genome shotgun (WGS) entry which is preliminary data.</text>
</comment>
<dbReference type="OrthoDB" id="2636783at2"/>
<dbReference type="PROSITE" id="PS51257">
    <property type="entry name" value="PROKAR_LIPOPROTEIN"/>
    <property type="match status" value="1"/>
</dbReference>
<proteinExistence type="predicted"/>
<organism evidence="2 3">
    <name type="scientific">Paenibacillus etheri</name>
    <dbReference type="NCBI Taxonomy" id="1306852"/>
    <lineage>
        <taxon>Bacteria</taxon>
        <taxon>Bacillati</taxon>
        <taxon>Bacillota</taxon>
        <taxon>Bacilli</taxon>
        <taxon>Bacillales</taxon>
        <taxon>Paenibacillaceae</taxon>
        <taxon>Paenibacillus</taxon>
    </lineage>
</organism>
<accession>A0A0W1ATR9</accession>
<dbReference type="SUPFAM" id="SSF53850">
    <property type="entry name" value="Periplasmic binding protein-like II"/>
    <property type="match status" value="1"/>
</dbReference>
<dbReference type="PANTHER" id="PTHR43649:SF17">
    <property type="entry name" value="ABC TRANSPORTER SOLUTE BINDING PROTEIN-SUGAR TRANSPORT"/>
    <property type="match status" value="1"/>
</dbReference>
<dbReference type="Gene3D" id="3.40.190.10">
    <property type="entry name" value="Periplasmic binding protein-like II"/>
    <property type="match status" value="2"/>
</dbReference>
<dbReference type="EMBL" id="LCZJ02000033">
    <property type="protein sequence ID" value="KTD84703.1"/>
    <property type="molecule type" value="Genomic_DNA"/>
</dbReference>
<dbReference type="AlphaFoldDB" id="A0A0W1ATR9"/>
<evidence type="ECO:0000259" key="1">
    <source>
        <dbReference type="Pfam" id="PF12010"/>
    </source>
</evidence>
<protein>
    <recommendedName>
        <fullName evidence="1">DUF3502 domain-containing protein</fullName>
    </recommendedName>
</protein>
<dbReference type="InterPro" id="IPR022627">
    <property type="entry name" value="DUF3502"/>
</dbReference>
<keyword evidence="3" id="KW-1185">Reference proteome</keyword>
<dbReference type="PANTHER" id="PTHR43649">
    <property type="entry name" value="ARABINOSE-BINDING PROTEIN-RELATED"/>
    <property type="match status" value="1"/>
</dbReference>